<dbReference type="AlphaFoldDB" id="A0A1G9HWS5"/>
<protein>
    <submittedName>
        <fullName evidence="2">PhnB protein</fullName>
    </submittedName>
</protein>
<dbReference type="InterPro" id="IPR028973">
    <property type="entry name" value="PhnB-like"/>
</dbReference>
<dbReference type="PANTHER" id="PTHR33990:SF1">
    <property type="entry name" value="PROTEIN YJDN"/>
    <property type="match status" value="1"/>
</dbReference>
<dbReference type="RefSeq" id="WP_093196683.1">
    <property type="nucleotide sequence ID" value="NZ_FNGS01000001.1"/>
</dbReference>
<sequence length="132" mass="14500">MSQLHAYLNLGGRCREAMLFYQGCLGGELSLLTVEDSPMADQWPPHLGKHILHASLVQDELVLLGSDVGGPVTPAPEPMISLALTCGSEEELRRQFEVLSAGGKIQQPVHAFFDGWIGSVTDRFGIHWILKY</sequence>
<name>A0A1G9HWS5_9BACT</name>
<dbReference type="OrthoDB" id="9795306at2"/>
<gene>
    <name evidence="2" type="ORF">SAMN04488090_0242</name>
</gene>
<dbReference type="Gene3D" id="3.10.180.10">
    <property type="entry name" value="2,3-Dihydroxybiphenyl 1,2-Dioxygenase, domain 1"/>
    <property type="match status" value="1"/>
</dbReference>
<organism evidence="2 3">
    <name type="scientific">Siphonobacter aquaeclarae</name>
    <dbReference type="NCBI Taxonomy" id="563176"/>
    <lineage>
        <taxon>Bacteria</taxon>
        <taxon>Pseudomonadati</taxon>
        <taxon>Bacteroidota</taxon>
        <taxon>Cytophagia</taxon>
        <taxon>Cytophagales</taxon>
        <taxon>Cytophagaceae</taxon>
        <taxon>Siphonobacter</taxon>
    </lineage>
</organism>
<keyword evidence="3" id="KW-1185">Reference proteome</keyword>
<dbReference type="STRING" id="563176.SAMN04488090_0242"/>
<dbReference type="EMBL" id="FNGS01000001">
    <property type="protein sequence ID" value="SDL17420.1"/>
    <property type="molecule type" value="Genomic_DNA"/>
</dbReference>
<evidence type="ECO:0000313" key="3">
    <source>
        <dbReference type="Proteomes" id="UP000198901"/>
    </source>
</evidence>
<dbReference type="InterPro" id="IPR029068">
    <property type="entry name" value="Glyas_Bleomycin-R_OHBP_Dase"/>
</dbReference>
<dbReference type="Pfam" id="PF06983">
    <property type="entry name" value="3-dmu-9_3-mt"/>
    <property type="match status" value="1"/>
</dbReference>
<accession>A0A1G9HWS5</accession>
<feature type="domain" description="PhnB-like" evidence="1">
    <location>
        <begin position="13"/>
        <end position="128"/>
    </location>
</feature>
<proteinExistence type="predicted"/>
<dbReference type="Proteomes" id="UP000198901">
    <property type="component" value="Unassembled WGS sequence"/>
</dbReference>
<evidence type="ECO:0000259" key="1">
    <source>
        <dbReference type="Pfam" id="PF06983"/>
    </source>
</evidence>
<dbReference type="PANTHER" id="PTHR33990">
    <property type="entry name" value="PROTEIN YJDN-RELATED"/>
    <property type="match status" value="1"/>
</dbReference>
<evidence type="ECO:0000313" key="2">
    <source>
        <dbReference type="EMBL" id="SDL17420.1"/>
    </source>
</evidence>
<dbReference type="SUPFAM" id="SSF54593">
    <property type="entry name" value="Glyoxalase/Bleomycin resistance protein/Dihydroxybiphenyl dioxygenase"/>
    <property type="match status" value="1"/>
</dbReference>
<dbReference type="CDD" id="cd06588">
    <property type="entry name" value="PhnB_like"/>
    <property type="match status" value="1"/>
</dbReference>
<reference evidence="2 3" key="1">
    <citation type="submission" date="2016-10" db="EMBL/GenBank/DDBJ databases">
        <authorList>
            <person name="de Groot N.N."/>
        </authorList>
    </citation>
    <scope>NUCLEOTIDE SEQUENCE [LARGE SCALE GENOMIC DNA]</scope>
    <source>
        <strain evidence="2 3">DSM 21668</strain>
    </source>
</reference>